<evidence type="ECO:0000256" key="1">
    <source>
        <dbReference type="SAM" id="Coils"/>
    </source>
</evidence>
<dbReference type="InterPro" id="IPR049733">
    <property type="entry name" value="CCDC61_N"/>
</dbReference>
<proteinExistence type="predicted"/>
<evidence type="ECO:0000313" key="2">
    <source>
        <dbReference type="EMBL" id="OMJ78693.1"/>
    </source>
</evidence>
<keyword evidence="3" id="KW-1185">Reference proteome</keyword>
<sequence length="306" mass="35812">MEVQKIFEDTFHLKKYVISLNVTLGTLQMTIFEEGSATMWKGSFTQSYIEDLTSKTGNFKQYKVFCKMLLSGLEKTSQSVIIDVLTQEEFENIRSEPKPGRNLKLYMIMTYIVEFDKVHYPLSLSLANKKKFSSSQDLKVLQDELSELRLVKQEKDIMEKRLETMISDRDKEIYYLSKEKEELQTELDKIKNQMDSIIEQLESQAKINTNKSVKINEELKLQNEKLENEVEKMKKEAKSLRDEQKKDKSRILQLESELKGFFDKSKSNRPKSITASASQLQRSVAYEPNELNNRLSRLRSLLEISK</sequence>
<dbReference type="Proteomes" id="UP000187209">
    <property type="component" value="Unassembled WGS sequence"/>
</dbReference>
<dbReference type="AlphaFoldDB" id="A0A1R2BPG0"/>
<dbReference type="EMBL" id="MPUH01000509">
    <property type="protein sequence ID" value="OMJ78693.1"/>
    <property type="molecule type" value="Genomic_DNA"/>
</dbReference>
<accession>A0A1R2BPG0</accession>
<protein>
    <submittedName>
        <fullName evidence="2">Uncharacterized protein</fullName>
    </submittedName>
</protein>
<dbReference type="CDD" id="cd22284">
    <property type="entry name" value="HD_CCDC61_N"/>
    <property type="match status" value="1"/>
</dbReference>
<feature type="coiled-coil region" evidence="1">
    <location>
        <begin position="141"/>
        <end position="257"/>
    </location>
</feature>
<gene>
    <name evidence="2" type="ORF">SteCoe_21459</name>
</gene>
<evidence type="ECO:0000313" key="3">
    <source>
        <dbReference type="Proteomes" id="UP000187209"/>
    </source>
</evidence>
<keyword evidence="1" id="KW-0175">Coiled coil</keyword>
<name>A0A1R2BPG0_9CILI</name>
<dbReference type="OrthoDB" id="304452at2759"/>
<comment type="caution">
    <text evidence="2">The sequence shown here is derived from an EMBL/GenBank/DDBJ whole genome shotgun (WGS) entry which is preliminary data.</text>
</comment>
<reference evidence="2 3" key="1">
    <citation type="submission" date="2016-11" db="EMBL/GenBank/DDBJ databases">
        <title>The macronuclear genome of Stentor coeruleus: a giant cell with tiny introns.</title>
        <authorList>
            <person name="Slabodnick M."/>
            <person name="Ruby J.G."/>
            <person name="Reiff S.B."/>
            <person name="Swart E.C."/>
            <person name="Gosai S."/>
            <person name="Prabakaran S."/>
            <person name="Witkowska E."/>
            <person name="Larue G.E."/>
            <person name="Fisher S."/>
            <person name="Freeman R.M."/>
            <person name="Gunawardena J."/>
            <person name="Chu W."/>
            <person name="Stover N.A."/>
            <person name="Gregory B.D."/>
            <person name="Nowacki M."/>
            <person name="Derisi J."/>
            <person name="Roy S.W."/>
            <person name="Marshall W.F."/>
            <person name="Sood P."/>
        </authorList>
    </citation>
    <scope>NUCLEOTIDE SEQUENCE [LARGE SCALE GENOMIC DNA]</scope>
    <source>
        <strain evidence="2">WM001</strain>
    </source>
</reference>
<organism evidence="2 3">
    <name type="scientific">Stentor coeruleus</name>
    <dbReference type="NCBI Taxonomy" id="5963"/>
    <lineage>
        <taxon>Eukaryota</taxon>
        <taxon>Sar</taxon>
        <taxon>Alveolata</taxon>
        <taxon>Ciliophora</taxon>
        <taxon>Postciliodesmatophora</taxon>
        <taxon>Heterotrichea</taxon>
        <taxon>Heterotrichida</taxon>
        <taxon>Stentoridae</taxon>
        <taxon>Stentor</taxon>
    </lineage>
</organism>